<dbReference type="PROSITE" id="PS51257">
    <property type="entry name" value="PROKAR_LIPOPROTEIN"/>
    <property type="match status" value="1"/>
</dbReference>
<dbReference type="PANTHER" id="PTHR45661:SF3">
    <property type="entry name" value="IG-LIKE DOMAIN-CONTAINING PROTEIN"/>
    <property type="match status" value="1"/>
</dbReference>
<feature type="domain" description="BIG2" evidence="2">
    <location>
        <begin position="117"/>
        <end position="195"/>
    </location>
</feature>
<name>A0ABS2F8K8_9BACE</name>
<dbReference type="Gene3D" id="3.80.10.10">
    <property type="entry name" value="Ribonuclease Inhibitor"/>
    <property type="match status" value="2"/>
</dbReference>
<dbReference type="Pfam" id="PF13306">
    <property type="entry name" value="LRR_5"/>
    <property type="match status" value="2"/>
</dbReference>
<dbReference type="PANTHER" id="PTHR45661">
    <property type="entry name" value="SURFACE ANTIGEN"/>
    <property type="match status" value="1"/>
</dbReference>
<dbReference type="EMBL" id="JACJKJ010000007">
    <property type="protein sequence ID" value="MBM6806368.1"/>
    <property type="molecule type" value="Genomic_DNA"/>
</dbReference>
<feature type="chain" id="PRO_5047250640" evidence="1">
    <location>
        <begin position="20"/>
        <end position="627"/>
    </location>
</feature>
<dbReference type="InterPro" id="IPR003343">
    <property type="entry name" value="Big_2"/>
</dbReference>
<dbReference type="InterPro" id="IPR026906">
    <property type="entry name" value="LRR_5"/>
</dbReference>
<reference evidence="3 4" key="1">
    <citation type="journal article" date="2021" name="Sci. Rep.">
        <title>The distribution of antibiotic resistance genes in chicken gut microbiota commensals.</title>
        <authorList>
            <person name="Juricova H."/>
            <person name="Matiasovicova J."/>
            <person name="Kubasova T."/>
            <person name="Cejkova D."/>
            <person name="Rychlik I."/>
        </authorList>
    </citation>
    <scope>NUCLEOTIDE SEQUENCE [LARGE SCALE GENOMIC DNA]</scope>
    <source>
        <strain evidence="3 4">An768</strain>
    </source>
</reference>
<evidence type="ECO:0000313" key="3">
    <source>
        <dbReference type="EMBL" id="MBM6806368.1"/>
    </source>
</evidence>
<feature type="signal peptide" evidence="1">
    <location>
        <begin position="1"/>
        <end position="19"/>
    </location>
</feature>
<dbReference type="SMART" id="SM00635">
    <property type="entry name" value="BID_2"/>
    <property type="match status" value="3"/>
</dbReference>
<sequence length="627" mass="66244">MKNFLLKLMFLAIPLGMIACSDSEDEPETPNVEVTSVTVSPESINMVIGDTERLTLTILPENASVKSGTWASSDEAVATVSQDGTVTAVAEGTAVITVTAGSKSATCNVTVTAERIEIESIEISPAEVTLTQIGETAQLTVKIMPEDATYTDMTWTSSDESIATVTQEGLVTAVAEGNATLTVSVGEISATCSVTVADESIEVESIEISPAEVTLTQIGETAQLTAQVMPEDATYTEITWTTSDESIVTVTEEGLLTAVAAGNATVTAAIGEVSATCAVTVSISIAEINGNEATVDLTGATNEQVIQAIADASAAGVTRFTFNGDYAALALGESTPFSGIPVELLDLSGVTGWPLVNGLKGVPEKAFYANDSQIQEIILPEEVQAIGSYAFYENTLLTKVTAPGVQTVIEYAFQKCSALEMADMPQLTILERCGFYGTALKEVNFQLLTSIGSMAFYNCTSLTTVSLPELTAVGEIAPTDAEKRTNTAQFCSCTALTSLSLPNATLIGDFAFDGCTALTEIELPEVTEVGLSAFRYCDALTKIRLPKATQIKGWAFDSCPSLVTVQLVAPASISVHNHAFGPANSQTLNIDLTLAQRNSYQVGRMEGIHGEVTYTWRTYEWKSVAYE</sequence>
<dbReference type="InterPro" id="IPR053139">
    <property type="entry name" value="Surface_bspA-like"/>
</dbReference>
<evidence type="ECO:0000313" key="4">
    <source>
        <dbReference type="Proteomes" id="UP000782117"/>
    </source>
</evidence>
<feature type="domain" description="BIG2" evidence="2">
    <location>
        <begin position="33"/>
        <end position="110"/>
    </location>
</feature>
<dbReference type="InterPro" id="IPR008964">
    <property type="entry name" value="Invasin/intimin_cell_adhesion"/>
</dbReference>
<dbReference type="Pfam" id="PF02368">
    <property type="entry name" value="Big_2"/>
    <property type="match status" value="3"/>
</dbReference>
<accession>A0ABS2F8K8</accession>
<feature type="domain" description="BIG2" evidence="2">
    <location>
        <begin position="202"/>
        <end position="280"/>
    </location>
</feature>
<dbReference type="SUPFAM" id="SSF52058">
    <property type="entry name" value="L domain-like"/>
    <property type="match status" value="1"/>
</dbReference>
<evidence type="ECO:0000259" key="2">
    <source>
        <dbReference type="SMART" id="SM00635"/>
    </source>
</evidence>
<keyword evidence="4" id="KW-1185">Reference proteome</keyword>
<gene>
    <name evidence="3" type="ORF">H6A24_07645</name>
</gene>
<organism evidence="3 4">
    <name type="scientific">Bacteroides caecicola</name>
    <dbReference type="NCBI Taxonomy" id="1462569"/>
    <lineage>
        <taxon>Bacteria</taxon>
        <taxon>Pseudomonadati</taxon>
        <taxon>Bacteroidota</taxon>
        <taxon>Bacteroidia</taxon>
        <taxon>Bacteroidales</taxon>
        <taxon>Bacteroidaceae</taxon>
        <taxon>Bacteroides</taxon>
    </lineage>
</organism>
<proteinExistence type="predicted"/>
<keyword evidence="1" id="KW-0732">Signal</keyword>
<evidence type="ECO:0000256" key="1">
    <source>
        <dbReference type="SAM" id="SignalP"/>
    </source>
</evidence>
<dbReference type="InterPro" id="IPR032675">
    <property type="entry name" value="LRR_dom_sf"/>
</dbReference>
<protein>
    <submittedName>
        <fullName evidence="3">Ig-like domain-containing protein</fullName>
    </submittedName>
</protein>
<dbReference type="RefSeq" id="WP_204500121.1">
    <property type="nucleotide sequence ID" value="NZ_JACJKJ010000007.1"/>
</dbReference>
<comment type="caution">
    <text evidence="3">The sequence shown here is derived from an EMBL/GenBank/DDBJ whole genome shotgun (WGS) entry which is preliminary data.</text>
</comment>
<dbReference type="Proteomes" id="UP000782117">
    <property type="component" value="Unassembled WGS sequence"/>
</dbReference>
<dbReference type="SUPFAM" id="SSF49373">
    <property type="entry name" value="Invasin/intimin cell-adhesion fragments"/>
    <property type="match status" value="3"/>
</dbReference>
<dbReference type="Gene3D" id="2.60.40.1080">
    <property type="match status" value="3"/>
</dbReference>